<feature type="transmembrane region" description="Helical" evidence="1">
    <location>
        <begin position="114"/>
        <end position="138"/>
    </location>
</feature>
<proteinExistence type="predicted"/>
<accession>D0A9V2</accession>
<keyword evidence="1" id="KW-0812">Transmembrane</keyword>
<evidence type="ECO:0000313" key="3">
    <source>
        <dbReference type="Proteomes" id="UP000002316"/>
    </source>
</evidence>
<dbReference type="GeneID" id="23866767"/>
<organism evidence="2 3">
    <name type="scientific">Trypanosoma brucei gambiense (strain MHOM/CI/86/DAL972)</name>
    <dbReference type="NCBI Taxonomy" id="679716"/>
    <lineage>
        <taxon>Eukaryota</taxon>
        <taxon>Discoba</taxon>
        <taxon>Euglenozoa</taxon>
        <taxon>Kinetoplastea</taxon>
        <taxon>Metakinetoplastina</taxon>
        <taxon>Trypanosomatida</taxon>
        <taxon>Trypanosomatidae</taxon>
        <taxon>Trypanosoma</taxon>
    </lineage>
</organism>
<feature type="transmembrane region" description="Helical" evidence="1">
    <location>
        <begin position="52"/>
        <end position="71"/>
    </location>
</feature>
<evidence type="ECO:0000313" key="2">
    <source>
        <dbReference type="EMBL" id="CBH18453.1"/>
    </source>
</evidence>
<protein>
    <submittedName>
        <fullName evidence="2">Uncharacterized protein</fullName>
    </submittedName>
</protein>
<gene>
    <name evidence="2" type="ORF">TbgDal_XI15720</name>
</gene>
<reference evidence="3" key="1">
    <citation type="journal article" date="2010" name="PLoS Negl. Trop. Dis.">
        <title>The genome sequence of Trypanosoma brucei gambiense, causative agent of chronic human african trypanosomiasis.</title>
        <authorList>
            <person name="Jackson A.P."/>
            <person name="Sanders M."/>
            <person name="Berry A."/>
            <person name="McQuillan J."/>
            <person name="Aslett M.A."/>
            <person name="Quail M.A."/>
            <person name="Chukualim B."/>
            <person name="Capewell P."/>
            <person name="MacLeod A."/>
            <person name="Melville S.E."/>
            <person name="Gibson W."/>
            <person name="Barry J.D."/>
            <person name="Berriman M."/>
            <person name="Hertz-Fowler C."/>
        </authorList>
    </citation>
    <scope>NUCLEOTIDE SEQUENCE [LARGE SCALE GENOMIC DNA]</scope>
    <source>
        <strain evidence="3">MHOM/CI/86/DAL972</strain>
    </source>
</reference>
<sequence>MTGQIKKKNQRQKKNKEMHLNNTTAKCHTAHRFYHCTKQLSLHIPLNLYRNIRVKAGDFILFFFKLFIYYFDLHCHSFFLILYICLSFSSLHLKQSERRGKEIIQSHLTTSPRFTSFCFILFFFPPTNTPSSLVRLLYFDFSHIYMRELINLLF</sequence>
<keyword evidence="1" id="KW-0472">Membrane</keyword>
<name>D0A9V2_TRYB9</name>
<dbReference type="KEGG" id="tbg:TbgDal_XI15720"/>
<dbReference type="Proteomes" id="UP000002316">
    <property type="component" value="Chromosome 11"/>
</dbReference>
<dbReference type="EMBL" id="FN554974">
    <property type="protein sequence ID" value="CBH18453.1"/>
    <property type="molecule type" value="Genomic_DNA"/>
</dbReference>
<dbReference type="RefSeq" id="XP_011780717.1">
    <property type="nucleotide sequence ID" value="XM_011782415.1"/>
</dbReference>
<dbReference type="AlphaFoldDB" id="D0A9V2"/>
<keyword evidence="1" id="KW-1133">Transmembrane helix</keyword>
<evidence type="ECO:0000256" key="1">
    <source>
        <dbReference type="SAM" id="Phobius"/>
    </source>
</evidence>